<reference evidence="2" key="1">
    <citation type="journal article" date="2014" name="Proc. Natl. Acad. Sci. U.S.A.">
        <title>Extensive sampling of basidiomycete genomes demonstrates inadequacy of the white-rot/brown-rot paradigm for wood decay fungi.</title>
        <authorList>
            <person name="Riley R."/>
            <person name="Salamov A.A."/>
            <person name="Brown D.W."/>
            <person name="Nagy L.G."/>
            <person name="Floudas D."/>
            <person name="Held B.W."/>
            <person name="Levasseur A."/>
            <person name="Lombard V."/>
            <person name="Morin E."/>
            <person name="Otillar R."/>
            <person name="Lindquist E.A."/>
            <person name="Sun H."/>
            <person name="LaButti K.M."/>
            <person name="Schmutz J."/>
            <person name="Jabbour D."/>
            <person name="Luo H."/>
            <person name="Baker S.E."/>
            <person name="Pisabarro A.G."/>
            <person name="Walton J.D."/>
            <person name="Blanchette R.A."/>
            <person name="Henrissat B."/>
            <person name="Martin F."/>
            <person name="Cullen D."/>
            <person name="Hibbett D.S."/>
            <person name="Grigoriev I.V."/>
        </authorList>
    </citation>
    <scope>NUCLEOTIDE SEQUENCE [LARGE SCALE GENOMIC DNA]</scope>
    <source>
        <strain evidence="2">MUCL 33604</strain>
    </source>
</reference>
<sequence length="220" mass="23741">MTTALSAYVVGCATLTFPEGFPEQNRDDVNNSIIFSELASNRRYNRLTQRSDWYASFLTVLGQIGWMNEGSIRFDSIPNGGSTSVDDLVITTLQQSLSDSELNSVRDTIRALQSGNDAQAKLFNGQATDGGSGKQANFGIGPCRMDDDNASCMFNAFDFTFSGSTSSSGALFQELSQGDTSFGGQVKMTLNANVYNMIRDSIVEKLQGADAGNLVKEITL</sequence>
<dbReference type="OrthoDB" id="3033106at2759"/>
<accession>A0A067PYC3</accession>
<dbReference type="EMBL" id="KL197715">
    <property type="protein sequence ID" value="KDQ59818.1"/>
    <property type="molecule type" value="Genomic_DNA"/>
</dbReference>
<evidence type="ECO:0000313" key="2">
    <source>
        <dbReference type="Proteomes" id="UP000027265"/>
    </source>
</evidence>
<name>A0A067PYC3_9AGAM</name>
<gene>
    <name evidence="1" type="ORF">JAAARDRAFT_68389</name>
</gene>
<dbReference type="AlphaFoldDB" id="A0A067PYC3"/>
<dbReference type="InParanoid" id="A0A067PYC3"/>
<evidence type="ECO:0000313" key="1">
    <source>
        <dbReference type="EMBL" id="KDQ59818.1"/>
    </source>
</evidence>
<proteinExistence type="predicted"/>
<protein>
    <submittedName>
        <fullName evidence="1">Uncharacterized protein</fullName>
    </submittedName>
</protein>
<organism evidence="1 2">
    <name type="scientific">Jaapia argillacea MUCL 33604</name>
    <dbReference type="NCBI Taxonomy" id="933084"/>
    <lineage>
        <taxon>Eukaryota</taxon>
        <taxon>Fungi</taxon>
        <taxon>Dikarya</taxon>
        <taxon>Basidiomycota</taxon>
        <taxon>Agaricomycotina</taxon>
        <taxon>Agaricomycetes</taxon>
        <taxon>Agaricomycetidae</taxon>
        <taxon>Jaapiales</taxon>
        <taxon>Jaapiaceae</taxon>
        <taxon>Jaapia</taxon>
    </lineage>
</organism>
<dbReference type="Proteomes" id="UP000027265">
    <property type="component" value="Unassembled WGS sequence"/>
</dbReference>
<dbReference type="HOGENOM" id="CLU_1253261_0_0_1"/>
<keyword evidence="2" id="KW-1185">Reference proteome</keyword>